<dbReference type="InterPro" id="IPR039329">
    <property type="entry name" value="SIAE"/>
</dbReference>
<name>A0ABD3XGS8_SINWO</name>
<dbReference type="Pfam" id="PF03629">
    <property type="entry name" value="SASA"/>
    <property type="match status" value="2"/>
</dbReference>
<evidence type="ECO:0000259" key="2">
    <source>
        <dbReference type="Pfam" id="PF03629"/>
    </source>
</evidence>
<dbReference type="EMBL" id="JBJQND010000003">
    <property type="protein sequence ID" value="KAL3884155.1"/>
    <property type="molecule type" value="Genomic_DNA"/>
</dbReference>
<comment type="caution">
    <text evidence="3">The sequence shown here is derived from an EMBL/GenBank/DDBJ whole genome shotgun (WGS) entry which is preliminary data.</text>
</comment>
<keyword evidence="1" id="KW-0378">Hydrolase</keyword>
<proteinExistence type="predicted"/>
<accession>A0ABD3XGS8</accession>
<dbReference type="AlphaFoldDB" id="A0ABD3XGS8"/>
<evidence type="ECO:0000313" key="4">
    <source>
        <dbReference type="Proteomes" id="UP001634394"/>
    </source>
</evidence>
<evidence type="ECO:0000256" key="1">
    <source>
        <dbReference type="ARBA" id="ARBA00022801"/>
    </source>
</evidence>
<keyword evidence="4" id="KW-1185">Reference proteome</keyword>
<dbReference type="InterPro" id="IPR005181">
    <property type="entry name" value="SASA"/>
</dbReference>
<organism evidence="3 4">
    <name type="scientific">Sinanodonta woodiana</name>
    <name type="common">Chinese pond mussel</name>
    <name type="synonym">Anodonta woodiana</name>
    <dbReference type="NCBI Taxonomy" id="1069815"/>
    <lineage>
        <taxon>Eukaryota</taxon>
        <taxon>Metazoa</taxon>
        <taxon>Spiralia</taxon>
        <taxon>Lophotrochozoa</taxon>
        <taxon>Mollusca</taxon>
        <taxon>Bivalvia</taxon>
        <taxon>Autobranchia</taxon>
        <taxon>Heteroconchia</taxon>
        <taxon>Palaeoheterodonta</taxon>
        <taxon>Unionida</taxon>
        <taxon>Unionoidea</taxon>
        <taxon>Unionidae</taxon>
        <taxon>Unioninae</taxon>
        <taxon>Sinanodonta</taxon>
    </lineage>
</organism>
<protein>
    <recommendedName>
        <fullName evidence="2">Sialate O-acetylesterase domain-containing protein</fullName>
    </recommendedName>
</protein>
<sequence length="932" mass="103233">MFFPTCILGYNLDIIYLTYCFFLLHKYVEGSSGIFFAKSYGDHMVLQGTPYRAIVWGFADKIGDYVHVTLNNTEVANTTVMADPHGGSLGIWKATLPVQENNGPFTIRVSSSAGSATIHDVLFGDIWFCSGQSNMGFTMGHVLNSTVELKEAANFTKIRTFQTPLTTSKTPLTDLSNASSWNLPNSSTLAGFSAVCWLYGKYLYSHINRPIGLIESAWGGTPIEAWSSPDALAKCKFGSEANAAQAYKYACQFESMIWDWRKKFNNESNGETNNFFPFGFVQLAGNRNDSTYVGGFPDLRWAQTNHYGYVPNVRMGNVFMAVAMDLPDFSSPYGTIHPRDKEDVASRLLIAARSVAYGERGLNIQGPIPGAFIYQDNSLAIYFKDDTNPLDIRSNSGFEICCSHSLDPTFECPLTTGWIPVNITSHQSVSLTLDVTSCIGHNLHVRGVLQEYDLAQLRLVNAIMTWIILTVYFYFCKTEVEGSSGIYFARSYGNHMVLQGAPNRAVLWGFAHKIGDIVHVSLNNIEVATTTVIADPNGGLSGIWKVKLPAQQYQGPFVIEAHSSEGRARLIDVLFGDVWFCSGQDNMAFTMNQVRSLGGFSAVCWLFGKYLYQHIHWPIGLIESAWGGTMIEAWSSNDALAKCTSTGHTVHRANINLPSVLWNAMVSPFLPMTIYGAIWYQGESNTVHADRYACQFDAMITDWRQKFHNSSNGETNSAFPFGFVQLAGNSNDTKRIGGYPDLRWAQTANYGHVPNPQLQNVFMSVAMDLPDFDSPYRTQITSMFSLRIHPRDKEDVASRLVLAARAVAYGENGLDFQGPYPSAFKVQASSIAIEFNQGGSPVDVRSNSGFEICCTYHADPNYACPLNSGWSAVNISSHTSSSILLDITSCTGHGQYIRGVRYAWHESPCQIKQCAIYGRDNDLPAPPFKHHL</sequence>
<dbReference type="Gene3D" id="3.40.50.1110">
    <property type="entry name" value="SGNH hydrolase"/>
    <property type="match status" value="2"/>
</dbReference>
<gene>
    <name evidence="3" type="ORF">ACJMK2_030375</name>
</gene>
<evidence type="ECO:0000313" key="3">
    <source>
        <dbReference type="EMBL" id="KAL3884155.1"/>
    </source>
</evidence>
<dbReference type="InterPro" id="IPR036514">
    <property type="entry name" value="SGNH_hydro_sf"/>
</dbReference>
<feature type="domain" description="Sialate O-acetylesterase" evidence="2">
    <location>
        <begin position="125"/>
        <end position="258"/>
    </location>
</feature>
<dbReference type="Proteomes" id="UP001634394">
    <property type="component" value="Unassembled WGS sequence"/>
</dbReference>
<feature type="domain" description="Sialate O-acetylesterase" evidence="2">
    <location>
        <begin position="606"/>
        <end position="710"/>
    </location>
</feature>
<dbReference type="GO" id="GO:0016787">
    <property type="term" value="F:hydrolase activity"/>
    <property type="evidence" value="ECO:0007669"/>
    <property type="project" value="UniProtKB-KW"/>
</dbReference>
<dbReference type="SUPFAM" id="SSF52266">
    <property type="entry name" value="SGNH hydrolase"/>
    <property type="match status" value="2"/>
</dbReference>
<dbReference type="PANTHER" id="PTHR22901:SF0">
    <property type="entry name" value="SIALATE O-ACETYLESTERASE"/>
    <property type="match status" value="1"/>
</dbReference>
<dbReference type="PANTHER" id="PTHR22901">
    <property type="entry name" value="SIALATE O-ACETYLESTERASE"/>
    <property type="match status" value="1"/>
</dbReference>
<reference evidence="3 4" key="1">
    <citation type="submission" date="2024-11" db="EMBL/GenBank/DDBJ databases">
        <title>Chromosome-level genome assembly of the freshwater bivalve Anodonta woodiana.</title>
        <authorList>
            <person name="Chen X."/>
        </authorList>
    </citation>
    <scope>NUCLEOTIDE SEQUENCE [LARGE SCALE GENOMIC DNA]</scope>
    <source>
        <strain evidence="3">MN2024</strain>
        <tissue evidence="3">Gills</tissue>
    </source>
</reference>